<keyword evidence="11" id="KW-0408">Iron</keyword>
<comment type="catalytic activity">
    <reaction evidence="10">
        <text>L-arginine + 2-oxoglutarate + O2 = guanidine + L-glutamate 5-semialdehyde + succinate + CO2</text>
        <dbReference type="Rhea" id="RHEA:31535"/>
        <dbReference type="ChEBI" id="CHEBI:15379"/>
        <dbReference type="ChEBI" id="CHEBI:16526"/>
        <dbReference type="ChEBI" id="CHEBI:16810"/>
        <dbReference type="ChEBI" id="CHEBI:30031"/>
        <dbReference type="ChEBI" id="CHEBI:30087"/>
        <dbReference type="ChEBI" id="CHEBI:32682"/>
        <dbReference type="ChEBI" id="CHEBI:58066"/>
        <dbReference type="EC" id="1.14.20.7"/>
    </reaction>
</comment>
<dbReference type="EMBL" id="RBWX01000013">
    <property type="protein sequence ID" value="RKS84555.1"/>
    <property type="molecule type" value="Genomic_DNA"/>
</dbReference>
<dbReference type="Pfam" id="PF14226">
    <property type="entry name" value="DIOX_N"/>
    <property type="match status" value="1"/>
</dbReference>
<comment type="pathway">
    <text evidence="2">Alkene biosynthesis; ethylene biosynthesis via 2-oxoglutarate.</text>
</comment>
<dbReference type="InterPro" id="IPR050231">
    <property type="entry name" value="Iron_ascorbate_oxido_reductase"/>
</dbReference>
<name>A0ABX9SUB8_SPHMI</name>
<evidence type="ECO:0000256" key="9">
    <source>
        <dbReference type="ARBA" id="ARBA00047725"/>
    </source>
</evidence>
<dbReference type="PANTHER" id="PTHR47990">
    <property type="entry name" value="2-OXOGLUTARATE (2OG) AND FE(II)-DEPENDENT OXYGENASE SUPERFAMILY PROTEIN-RELATED"/>
    <property type="match status" value="1"/>
</dbReference>
<evidence type="ECO:0000313" key="14">
    <source>
        <dbReference type="Proteomes" id="UP000276029"/>
    </source>
</evidence>
<comment type="cofactor">
    <cofactor evidence="1">
        <name>Fe(2+)</name>
        <dbReference type="ChEBI" id="CHEBI:29033"/>
    </cofactor>
</comment>
<dbReference type="PROSITE" id="PS51471">
    <property type="entry name" value="FE2OG_OXY"/>
    <property type="match status" value="1"/>
</dbReference>
<evidence type="ECO:0000313" key="13">
    <source>
        <dbReference type="EMBL" id="RKS84555.1"/>
    </source>
</evidence>
<dbReference type="RefSeq" id="WP_121053649.1">
    <property type="nucleotide sequence ID" value="NZ_RBWX01000013.1"/>
</dbReference>
<dbReference type="InterPro" id="IPR026992">
    <property type="entry name" value="DIOX_N"/>
</dbReference>
<evidence type="ECO:0000256" key="1">
    <source>
        <dbReference type="ARBA" id="ARBA00001954"/>
    </source>
</evidence>
<accession>A0ABX9SUB8</accession>
<protein>
    <recommendedName>
        <fullName evidence="5">2-oxoglutarate-dependent ethylene/succinate-forming enzyme</fullName>
        <ecNumber evidence="4">1.13.12.19</ecNumber>
        <ecNumber evidence="3">1.14.20.7</ecNumber>
    </recommendedName>
    <alternativeName>
        <fullName evidence="7">2-oxoglutarate dioxygenase (ethylene-forming)</fullName>
    </alternativeName>
    <alternativeName>
        <fullName evidence="8">2-oxoglutarate/L-arginine monooxygenase/decarboxylase (succinate-forming)</fullName>
    </alternativeName>
</protein>
<dbReference type="EC" id="1.13.12.19" evidence="4"/>
<dbReference type="InterPro" id="IPR044861">
    <property type="entry name" value="IPNS-like_FE2OG_OXY"/>
</dbReference>
<evidence type="ECO:0000256" key="4">
    <source>
        <dbReference type="ARBA" id="ARBA00012531"/>
    </source>
</evidence>
<dbReference type="Proteomes" id="UP000276029">
    <property type="component" value="Unassembled WGS sequence"/>
</dbReference>
<evidence type="ECO:0000256" key="11">
    <source>
        <dbReference type="RuleBase" id="RU003682"/>
    </source>
</evidence>
<dbReference type="SUPFAM" id="SSF51197">
    <property type="entry name" value="Clavaminate synthase-like"/>
    <property type="match status" value="1"/>
</dbReference>
<comment type="caution">
    <text evidence="13">The sequence shown here is derived from an EMBL/GenBank/DDBJ whole genome shotgun (WGS) entry which is preliminary data.</text>
</comment>
<comment type="similarity">
    <text evidence="11">Belongs to the iron/ascorbate-dependent oxidoreductase family.</text>
</comment>
<evidence type="ECO:0000256" key="2">
    <source>
        <dbReference type="ARBA" id="ARBA00004767"/>
    </source>
</evidence>
<dbReference type="EC" id="1.14.20.7" evidence="3"/>
<dbReference type="InterPro" id="IPR027443">
    <property type="entry name" value="IPNS-like_sf"/>
</dbReference>
<comment type="catalytic activity">
    <reaction evidence="9">
        <text>2-oxoglutarate + O2 + 2 H(+) = ethene + 3 CO2 + H2O</text>
        <dbReference type="Rhea" id="RHEA:31523"/>
        <dbReference type="ChEBI" id="CHEBI:15377"/>
        <dbReference type="ChEBI" id="CHEBI:15378"/>
        <dbReference type="ChEBI" id="CHEBI:15379"/>
        <dbReference type="ChEBI" id="CHEBI:16526"/>
        <dbReference type="ChEBI" id="CHEBI:16810"/>
        <dbReference type="ChEBI" id="CHEBI:18153"/>
        <dbReference type="EC" id="1.13.12.19"/>
    </reaction>
</comment>
<feature type="domain" description="Fe2OG dioxygenase" evidence="12">
    <location>
        <begin position="174"/>
        <end position="283"/>
    </location>
</feature>
<evidence type="ECO:0000256" key="6">
    <source>
        <dbReference type="ARBA" id="ARBA00022666"/>
    </source>
</evidence>
<reference evidence="13 14" key="1">
    <citation type="submission" date="2018-10" db="EMBL/GenBank/DDBJ databases">
        <title>Genomic Encyclopedia of Type Strains, Phase IV (KMG-IV): sequencing the most valuable type-strain genomes for metagenomic binning, comparative biology and taxonomic classification.</title>
        <authorList>
            <person name="Goeker M."/>
        </authorList>
    </citation>
    <scope>NUCLEOTIDE SEQUENCE [LARGE SCALE GENOMIC DNA]</scope>
    <source>
        <strain evidence="13 14">DSM 19791</strain>
    </source>
</reference>
<evidence type="ECO:0000256" key="8">
    <source>
        <dbReference type="ARBA" id="ARBA00031282"/>
    </source>
</evidence>
<evidence type="ECO:0000259" key="12">
    <source>
        <dbReference type="PROSITE" id="PS51471"/>
    </source>
</evidence>
<dbReference type="PRINTS" id="PR00682">
    <property type="entry name" value="IPNSYNTHASE"/>
</dbReference>
<keyword evidence="14" id="KW-1185">Reference proteome</keyword>
<evidence type="ECO:0000256" key="5">
    <source>
        <dbReference type="ARBA" id="ARBA00019045"/>
    </source>
</evidence>
<dbReference type="InterPro" id="IPR005123">
    <property type="entry name" value="Oxoglu/Fe-dep_dioxygenase_dom"/>
</dbReference>
<dbReference type="Pfam" id="PF03171">
    <property type="entry name" value="2OG-FeII_Oxy"/>
    <property type="match status" value="1"/>
</dbReference>
<gene>
    <name evidence="13" type="ORF">DFR51_3648</name>
</gene>
<dbReference type="Gene3D" id="2.60.120.330">
    <property type="entry name" value="B-lactam Antibiotic, Isopenicillin N Synthase, Chain"/>
    <property type="match status" value="1"/>
</dbReference>
<evidence type="ECO:0000256" key="3">
    <source>
        <dbReference type="ARBA" id="ARBA00012293"/>
    </source>
</evidence>
<proteinExistence type="inferred from homology"/>
<organism evidence="13 14">
    <name type="scientific">Sphingosinicella microcystinivorans</name>
    <dbReference type="NCBI Taxonomy" id="335406"/>
    <lineage>
        <taxon>Bacteria</taxon>
        <taxon>Pseudomonadati</taxon>
        <taxon>Pseudomonadota</taxon>
        <taxon>Alphaproteobacteria</taxon>
        <taxon>Sphingomonadales</taxon>
        <taxon>Sphingosinicellaceae</taxon>
        <taxon>Sphingosinicella</taxon>
    </lineage>
</organism>
<evidence type="ECO:0000256" key="7">
    <source>
        <dbReference type="ARBA" id="ARBA00031011"/>
    </source>
</evidence>
<keyword evidence="6" id="KW-0266">Ethylene biosynthesis</keyword>
<keyword evidence="11" id="KW-0560">Oxidoreductase</keyword>
<evidence type="ECO:0000256" key="10">
    <source>
        <dbReference type="ARBA" id="ARBA00049359"/>
    </source>
</evidence>
<sequence>MAKESLPIIDMSGLQVPGRSAEAMAVAEAVYRACVEVGFFYVKGHGIDQVIIDDALDVMSEFFHQPLDCKRRYAVNRNHRGFHAIGGAVMPGAAHADYKEFFQIGLELAEDDPDVLAGEALRGPNQWPDQPADFRRAMSAYFDAVGACGRQLLGAVALAFDLPRDFFAPRYTKPLQRTQGLYYPKRRDGGPADEFGLAPHTDYGCLTFLYQQPLRPGEDTTGGLEVQTFDGDWIRVPAIPGTFVINVGDLLQRWTNDVFRSTWHRVISRNHGERLSIATFFDPDFKAAIDARDLFTEPAFVPKYAPTTSGGHILGRIAESFDYRQELNV</sequence>
<keyword evidence="11" id="KW-0479">Metal-binding</keyword>